<dbReference type="AlphaFoldDB" id="A0A7J6PMF4"/>
<sequence length="482" mass="55787">MDGGDHISSTGRVSSSASSSRSVVDDILDKHVMTTKDDNTTILLTTTTLADNLQCFYSRYNTGYIDKAWMIANMYDNRRKELWLKLGKKYGLAPFEAVELLKSIYNCDDRRDDALMAVFNDDDHTDNHTHKFTMIRGIIMNLADDYGDGVFMRAHLWRNLLFNNNREGGEDVVVLSQKRGREEHDDDNNNNDDNDIGEASYRKKTYTALLSDSIIITDSNNNADGEHDNIDHDDDDDDIIIRRDLKRTMRNIPFFNIKQQQQEEDDDDDVNDSRIVVMERVLLVYTASTGIKYVQGMNQICALLYYVLRDEADTFWAFRCIIDNISSIYIPQLDHTQDGIYSQVDKIKRLLCKYDPILYKHLVEDVNIPLITIAIRWLTTLFTLDIADINDIMKIWDIIILSNRYNQLSYYLLCLSTAYIIMNPTRSDILCNNDVNTSLQLLSQCNEDYTVKDNNLIWVSLGIMAVEKEEKKHNHNNTVQHQ</sequence>
<dbReference type="PANTHER" id="PTHR22957">
    <property type="entry name" value="TBC1 DOMAIN FAMILY MEMBER GTPASE-ACTIVATING PROTEIN"/>
    <property type="match status" value="1"/>
</dbReference>
<evidence type="ECO:0000256" key="1">
    <source>
        <dbReference type="SAM" id="MobiDB-lite"/>
    </source>
</evidence>
<comment type="caution">
    <text evidence="3">The sequence shown here is derived from an EMBL/GenBank/DDBJ whole genome shotgun (WGS) entry which is preliminary data.</text>
</comment>
<dbReference type="Gene3D" id="1.10.8.270">
    <property type="entry name" value="putative rabgap domain of human tbc1 domain family member 14 like domains"/>
    <property type="match status" value="1"/>
</dbReference>
<dbReference type="EMBL" id="JABANP010000004">
    <property type="protein sequence ID" value="KAF4697315.1"/>
    <property type="molecule type" value="Genomic_DNA"/>
</dbReference>
<dbReference type="InterPro" id="IPR035969">
    <property type="entry name" value="Rab-GAP_TBC_sf"/>
</dbReference>
<dbReference type="PROSITE" id="PS50086">
    <property type="entry name" value="TBC_RABGAP"/>
    <property type="match status" value="1"/>
</dbReference>
<organism evidence="3 4">
    <name type="scientific">Perkinsus olseni</name>
    <name type="common">Perkinsus atlanticus</name>
    <dbReference type="NCBI Taxonomy" id="32597"/>
    <lineage>
        <taxon>Eukaryota</taxon>
        <taxon>Sar</taxon>
        <taxon>Alveolata</taxon>
        <taxon>Perkinsozoa</taxon>
        <taxon>Perkinsea</taxon>
        <taxon>Perkinsida</taxon>
        <taxon>Perkinsidae</taxon>
        <taxon>Perkinsus</taxon>
    </lineage>
</organism>
<reference evidence="3 4" key="1">
    <citation type="submission" date="2020-04" db="EMBL/GenBank/DDBJ databases">
        <title>Perkinsus olseni comparative genomics.</title>
        <authorList>
            <person name="Bogema D.R."/>
        </authorList>
    </citation>
    <scope>NUCLEOTIDE SEQUENCE [LARGE SCALE GENOMIC DNA]</scope>
    <source>
        <strain evidence="3">00978-12</strain>
    </source>
</reference>
<name>A0A7J6PMF4_PEROL</name>
<accession>A0A7J6PMF4</accession>
<gene>
    <name evidence="3" type="ORF">FOZ60_009935</name>
</gene>
<dbReference type="InterPro" id="IPR000195">
    <property type="entry name" value="Rab-GAP-TBC_dom"/>
</dbReference>
<evidence type="ECO:0000313" key="4">
    <source>
        <dbReference type="Proteomes" id="UP000541610"/>
    </source>
</evidence>
<dbReference type="GO" id="GO:0005096">
    <property type="term" value="F:GTPase activator activity"/>
    <property type="evidence" value="ECO:0007669"/>
    <property type="project" value="TreeGrafter"/>
</dbReference>
<dbReference type="Gene3D" id="1.10.472.80">
    <property type="entry name" value="Ypt/Rab-GAP domain of gyp1p, domain 3"/>
    <property type="match status" value="1"/>
</dbReference>
<dbReference type="SMART" id="SM00164">
    <property type="entry name" value="TBC"/>
    <property type="match status" value="1"/>
</dbReference>
<dbReference type="Proteomes" id="UP000541610">
    <property type="component" value="Unassembled WGS sequence"/>
</dbReference>
<evidence type="ECO:0000259" key="2">
    <source>
        <dbReference type="PROSITE" id="PS50086"/>
    </source>
</evidence>
<proteinExistence type="predicted"/>
<dbReference type="SUPFAM" id="SSF47923">
    <property type="entry name" value="Ypt/Rab-GAP domain of gyp1p"/>
    <property type="match status" value="2"/>
</dbReference>
<protein>
    <recommendedName>
        <fullName evidence="2">Rab-GAP TBC domain-containing protein</fullName>
    </recommendedName>
</protein>
<dbReference type="Pfam" id="PF00566">
    <property type="entry name" value="RabGAP-TBC"/>
    <property type="match status" value="1"/>
</dbReference>
<evidence type="ECO:0000313" key="3">
    <source>
        <dbReference type="EMBL" id="KAF4697315.1"/>
    </source>
</evidence>
<dbReference type="GO" id="GO:0006886">
    <property type="term" value="P:intracellular protein transport"/>
    <property type="evidence" value="ECO:0007669"/>
    <property type="project" value="TreeGrafter"/>
</dbReference>
<feature type="compositionally biased region" description="Acidic residues" evidence="1">
    <location>
        <begin position="184"/>
        <end position="196"/>
    </location>
</feature>
<dbReference type="OrthoDB" id="10263206at2759"/>
<feature type="domain" description="Rab-GAP TBC" evidence="2">
    <location>
        <begin position="147"/>
        <end position="403"/>
    </location>
</feature>
<dbReference type="PANTHER" id="PTHR22957:SF27">
    <property type="entry name" value="TBC1 DOMAIN FAMILY MEMBER 13"/>
    <property type="match status" value="1"/>
</dbReference>
<feature type="region of interest" description="Disordered" evidence="1">
    <location>
        <begin position="179"/>
        <end position="198"/>
    </location>
</feature>